<dbReference type="AlphaFoldDB" id="A0A7C4QMZ6"/>
<comment type="caution">
    <text evidence="1">The sequence shown here is derived from an EMBL/GenBank/DDBJ whole genome shotgun (WGS) entry which is preliminary data.</text>
</comment>
<organism evidence="1">
    <name type="scientific">Schlesneria paludicola</name>
    <dbReference type="NCBI Taxonomy" id="360056"/>
    <lineage>
        <taxon>Bacteria</taxon>
        <taxon>Pseudomonadati</taxon>
        <taxon>Planctomycetota</taxon>
        <taxon>Planctomycetia</taxon>
        <taxon>Planctomycetales</taxon>
        <taxon>Planctomycetaceae</taxon>
        <taxon>Schlesneria</taxon>
    </lineage>
</organism>
<dbReference type="EMBL" id="DSVQ01000011">
    <property type="protein sequence ID" value="HGT38624.1"/>
    <property type="molecule type" value="Genomic_DNA"/>
</dbReference>
<protein>
    <submittedName>
        <fullName evidence="1">Uncharacterized protein</fullName>
    </submittedName>
</protein>
<proteinExistence type="predicted"/>
<evidence type="ECO:0000313" key="1">
    <source>
        <dbReference type="EMBL" id="HGT38624.1"/>
    </source>
</evidence>
<gene>
    <name evidence="1" type="ORF">ENS64_05090</name>
</gene>
<name>A0A7C4QMZ6_9PLAN</name>
<sequence length="66" mass="7340">MGLATNQQFRHETKAAFVNVPSMAWVLRVAVSFDYAAFKHHIYALTGAGRGVRRPADGLARPLDER</sequence>
<reference evidence="1" key="1">
    <citation type="journal article" date="2020" name="mSystems">
        <title>Genome- and Community-Level Interaction Insights into Carbon Utilization and Element Cycling Functions of Hydrothermarchaeota in Hydrothermal Sediment.</title>
        <authorList>
            <person name="Zhou Z."/>
            <person name="Liu Y."/>
            <person name="Xu W."/>
            <person name="Pan J."/>
            <person name="Luo Z.H."/>
            <person name="Li M."/>
        </authorList>
    </citation>
    <scope>NUCLEOTIDE SEQUENCE [LARGE SCALE GENOMIC DNA]</scope>
    <source>
        <strain evidence="1">SpSt-508</strain>
    </source>
</reference>
<accession>A0A7C4QMZ6</accession>